<reference evidence="5 6" key="1">
    <citation type="submission" date="2018-10" db="EMBL/GenBank/DDBJ databases">
        <title>Sequencing the genomes of 1000 actinobacteria strains.</title>
        <authorList>
            <person name="Klenk H.-P."/>
        </authorList>
    </citation>
    <scope>NUCLEOTIDE SEQUENCE [LARGE SCALE GENOMIC DNA]</scope>
    <source>
        <strain evidence="5 6">DSM 44343</strain>
    </source>
</reference>
<accession>A0A495IV57</accession>
<dbReference type="EMBL" id="RBKV01000002">
    <property type="protein sequence ID" value="RKR79749.1"/>
    <property type="molecule type" value="Genomic_DNA"/>
</dbReference>
<dbReference type="Proteomes" id="UP000274762">
    <property type="component" value="Unassembled WGS sequence"/>
</dbReference>
<dbReference type="SUPFAM" id="SSF56801">
    <property type="entry name" value="Acetyl-CoA synthetase-like"/>
    <property type="match status" value="1"/>
</dbReference>
<name>A0A315S051_WILMA</name>
<feature type="domain" description="AMP-binding enzyme C-terminal" evidence="4">
    <location>
        <begin position="448"/>
        <end position="527"/>
    </location>
</feature>
<dbReference type="Pfam" id="PF13193">
    <property type="entry name" value="AMP-binding_C"/>
    <property type="match status" value="1"/>
</dbReference>
<dbReference type="InterPro" id="IPR050237">
    <property type="entry name" value="ATP-dep_AMP-bd_enzyme"/>
</dbReference>
<dbReference type="AlphaFoldDB" id="A0A315S051"/>
<evidence type="ECO:0000313" key="5">
    <source>
        <dbReference type="EMBL" id="RKR79749.1"/>
    </source>
</evidence>
<dbReference type="CDD" id="cd12119">
    <property type="entry name" value="ttLC_FACS_AlkK_like"/>
    <property type="match status" value="1"/>
</dbReference>
<dbReference type="RefSeq" id="WP_023958994.1">
    <property type="nucleotide sequence ID" value="NZ_CBCRXS010000016.1"/>
</dbReference>
<comment type="caution">
    <text evidence="5">The sequence shown here is derived from an EMBL/GenBank/DDBJ whole genome shotgun (WGS) entry which is preliminary data.</text>
</comment>
<dbReference type="InterPro" id="IPR020845">
    <property type="entry name" value="AMP-binding_CS"/>
</dbReference>
<sequence length="547" mass="58999">MKSTMQDVPLTVSSILRHVATNHAGRQVITYGGAEPARTTTYGPLEERCGQLANALRRAGVGDDDRVATLLWNNQEHLEAYAAVPAMGAVLHTLNLRLSASQLSFIANHAEDRVIITDSSLVPLLAPLLPGLSTVRVVFVAGGGEVSALEGNGVEIIRYEDALAAESPAFPWAEPDERSAAAMCYTSGTTGDPKGVVYSHRSVFLHSMAACTGNALAVEEGDRVLPVVPMFHASAWGLPYAALMAGADLLLPDRFLQAAPLADMIQTHRPTKAGAVPTIWNDLLQFGSSHPDLDLSSISLVACGGAAVPQSLIEGFADRFGVPIIQAWGMTETSPLAAVSRPPAGVASESDMSYRKRQGRAICGVEMRLTDEAGMPVPRDDRSVGELEVRGPWITGSYYNMDEDSDNFRDGWLRTGDVGHISQDGYLTLTDRTKDVIKSGGEWVSSVELENTIMGHPQVAEAAVIAIPHDRWQETALAVVVRTHGSEVTADQLGQWFLENCPDEIPRWWIPKNWAFVDQVPRTSVGKFDKRALRSQHADGSLVVVPN</sequence>
<dbReference type="PANTHER" id="PTHR43767">
    <property type="entry name" value="LONG-CHAIN-FATTY-ACID--COA LIGASE"/>
    <property type="match status" value="1"/>
</dbReference>
<dbReference type="InterPro" id="IPR045851">
    <property type="entry name" value="AMP-bd_C_sf"/>
</dbReference>
<organism evidence="5 6">
    <name type="scientific">Williamsia marianensis</name>
    <dbReference type="NCBI Taxonomy" id="85044"/>
    <lineage>
        <taxon>Bacteria</taxon>
        <taxon>Bacillati</taxon>
        <taxon>Actinomycetota</taxon>
        <taxon>Actinomycetes</taxon>
        <taxon>Mycobacteriales</taxon>
        <taxon>Nocardiaceae</taxon>
        <taxon>Williamsia</taxon>
    </lineage>
</organism>
<gene>
    <name evidence="5" type="ORF">DFJ75_4880</name>
</gene>
<protein>
    <submittedName>
        <fullName evidence="5">Fatty-acyl-CoA synthase</fullName>
    </submittedName>
</protein>
<dbReference type="InterPro" id="IPR025110">
    <property type="entry name" value="AMP-bd_C"/>
</dbReference>
<dbReference type="Pfam" id="PF00501">
    <property type="entry name" value="AMP-binding"/>
    <property type="match status" value="1"/>
</dbReference>
<dbReference type="InterPro" id="IPR000873">
    <property type="entry name" value="AMP-dep_synth/lig_dom"/>
</dbReference>
<dbReference type="PANTHER" id="PTHR43767:SF11">
    <property type="entry name" value="MEDIUM-CHAIN-FATTY-ACID--COA LIGASE"/>
    <property type="match status" value="1"/>
</dbReference>
<dbReference type="PROSITE" id="PS00455">
    <property type="entry name" value="AMP_BINDING"/>
    <property type="match status" value="1"/>
</dbReference>
<comment type="similarity">
    <text evidence="1">Belongs to the ATP-dependent AMP-binding enzyme family.</text>
</comment>
<keyword evidence="2" id="KW-0436">Ligase</keyword>
<evidence type="ECO:0000256" key="1">
    <source>
        <dbReference type="ARBA" id="ARBA00006432"/>
    </source>
</evidence>
<dbReference type="InterPro" id="IPR042099">
    <property type="entry name" value="ANL_N_sf"/>
</dbReference>
<evidence type="ECO:0000259" key="4">
    <source>
        <dbReference type="Pfam" id="PF13193"/>
    </source>
</evidence>
<evidence type="ECO:0000313" key="6">
    <source>
        <dbReference type="Proteomes" id="UP000274762"/>
    </source>
</evidence>
<proteinExistence type="inferred from homology"/>
<accession>A0A315S051</accession>
<dbReference type="FunFam" id="3.30.300.30:FF:000008">
    <property type="entry name" value="2,3-dihydroxybenzoate-AMP ligase"/>
    <property type="match status" value="1"/>
</dbReference>
<evidence type="ECO:0000259" key="3">
    <source>
        <dbReference type="Pfam" id="PF00501"/>
    </source>
</evidence>
<dbReference type="NCBIfam" id="NF004837">
    <property type="entry name" value="PRK06187.1"/>
    <property type="match status" value="1"/>
</dbReference>
<dbReference type="GO" id="GO:0016877">
    <property type="term" value="F:ligase activity, forming carbon-sulfur bonds"/>
    <property type="evidence" value="ECO:0007669"/>
    <property type="project" value="UniProtKB-ARBA"/>
</dbReference>
<evidence type="ECO:0000256" key="2">
    <source>
        <dbReference type="ARBA" id="ARBA00022598"/>
    </source>
</evidence>
<feature type="domain" description="AMP-dependent synthetase/ligase" evidence="3">
    <location>
        <begin position="17"/>
        <end position="399"/>
    </location>
</feature>
<dbReference type="Gene3D" id="3.30.300.30">
    <property type="match status" value="1"/>
</dbReference>
<dbReference type="Gene3D" id="3.40.50.12780">
    <property type="entry name" value="N-terminal domain of ligase-like"/>
    <property type="match status" value="1"/>
</dbReference>